<feature type="non-terminal residue" evidence="2">
    <location>
        <position position="1"/>
    </location>
</feature>
<feature type="compositionally biased region" description="Basic and acidic residues" evidence="1">
    <location>
        <begin position="90"/>
        <end position="100"/>
    </location>
</feature>
<protein>
    <submittedName>
        <fullName evidence="2">Uncharacterized protein</fullName>
    </submittedName>
</protein>
<dbReference type="Proteomes" id="UP000663842">
    <property type="component" value="Unassembled WGS sequence"/>
</dbReference>
<evidence type="ECO:0000313" key="2">
    <source>
        <dbReference type="EMBL" id="CAF4201018.1"/>
    </source>
</evidence>
<feature type="compositionally biased region" description="Low complexity" evidence="1">
    <location>
        <begin position="230"/>
        <end position="245"/>
    </location>
</feature>
<sequence length="854" mass="96251">MAENTIFDNDDNVFENVGFDNGDEVSSSGPDPIDIEKVTIAEILGNWDEAPLEFRQQIKEFIERDNIDLGELSSQDLISMSVAARMEIEHRRKQAEEKKAQSNGTNKNGSNSNNAKADQTGNSQSGNPVPTPPTSPASQGPSSPGLASGNNGAQSPSPKKPKSPKKSTSSVGNNDTGNNSSCQQNKPKKNPYATGKNKMPSPIKYSNNNSGSGNQMYKMADRMHRMHLNNYGNNNQANNNFFPSSGGNGPRPTGSHCNQNNFCKNNTNSYQNKFYNNSSYNKTSQNQVTLLTIRKIIIYHDFAVEQLESDDFAWKKDLTNKLKGLILEKACYMDEDCCYLKYLRNIFYFLTSKGVGLKENLMFKYNNLSKYINETAFEYCNRIKAAFRNAYPGVDHRFDDGLRTRCLNSLDHDTRGSVEAELRRFKVPGGHCDNEQLLQIIDNVEEFNRVTYGRVDSNGPVSTKMIGFNNIGTPHINRTLTDVNVCADVKNVVINKVAYSNKLNKTSNKVIGKNKKRVNKLKKLNANQLAKVLQRETSECSSTDQSEATTTKDQLKENKKVRFNNKKSEVLFKEGWKINELTNKSVIKDIKIDFDKIPLNEDFIILDNDVEIAEVENKIEIMHDTNLELNKICKINNKFENIVLDVTNINKNNDYVPMEIVSLDWNNNIRVNVPDTPDAEVDQLINFDVMKVTGEDFNTVLNEELPTSELQIVPKTANIKWPSRSVNRSDNYNNYINNESYNVSSHNFLNNQCNYKINEEFDCFSEAMTSLIQPPFAFFRLLFACIFAILNNFNNTLNKANIASVGCFKSDKFVNRSLGKHVVLALADSGAVYSSIHPDLVRQLDIPTHGLPYP</sequence>
<name>A0A820C0A6_9BILA</name>
<feature type="region of interest" description="Disordered" evidence="1">
    <location>
        <begin position="90"/>
        <end position="216"/>
    </location>
</feature>
<comment type="caution">
    <text evidence="2">The sequence shown here is derived from an EMBL/GenBank/DDBJ whole genome shotgun (WGS) entry which is preliminary data.</text>
</comment>
<organism evidence="2 3">
    <name type="scientific">Rotaria magnacalcarata</name>
    <dbReference type="NCBI Taxonomy" id="392030"/>
    <lineage>
        <taxon>Eukaryota</taxon>
        <taxon>Metazoa</taxon>
        <taxon>Spiralia</taxon>
        <taxon>Gnathifera</taxon>
        <taxon>Rotifera</taxon>
        <taxon>Eurotatoria</taxon>
        <taxon>Bdelloidea</taxon>
        <taxon>Philodinida</taxon>
        <taxon>Philodinidae</taxon>
        <taxon>Rotaria</taxon>
    </lineage>
</organism>
<feature type="region of interest" description="Disordered" evidence="1">
    <location>
        <begin position="230"/>
        <end position="260"/>
    </location>
</feature>
<feature type="compositionally biased region" description="Polar residues" evidence="1">
    <location>
        <begin position="204"/>
        <end position="215"/>
    </location>
</feature>
<feature type="compositionally biased region" description="Low complexity" evidence="1">
    <location>
        <begin position="103"/>
        <end position="117"/>
    </location>
</feature>
<gene>
    <name evidence="2" type="ORF">UXM345_LOCUS28003</name>
</gene>
<accession>A0A820C0A6</accession>
<evidence type="ECO:0000256" key="1">
    <source>
        <dbReference type="SAM" id="MobiDB-lite"/>
    </source>
</evidence>
<feature type="compositionally biased region" description="Polar residues" evidence="1">
    <location>
        <begin position="171"/>
        <end position="185"/>
    </location>
</feature>
<reference evidence="2" key="1">
    <citation type="submission" date="2021-02" db="EMBL/GenBank/DDBJ databases">
        <authorList>
            <person name="Nowell W R."/>
        </authorList>
    </citation>
    <scope>NUCLEOTIDE SEQUENCE</scope>
</reference>
<evidence type="ECO:0000313" key="3">
    <source>
        <dbReference type="Proteomes" id="UP000663842"/>
    </source>
</evidence>
<dbReference type="AlphaFoldDB" id="A0A820C0A6"/>
<proteinExistence type="predicted"/>
<dbReference type="EMBL" id="CAJOBF010006252">
    <property type="protein sequence ID" value="CAF4201018.1"/>
    <property type="molecule type" value="Genomic_DNA"/>
</dbReference>
<feature type="compositionally biased region" description="Polar residues" evidence="1">
    <location>
        <begin position="119"/>
        <end position="128"/>
    </location>
</feature>